<feature type="compositionally biased region" description="Low complexity" evidence="1">
    <location>
        <begin position="173"/>
        <end position="182"/>
    </location>
</feature>
<dbReference type="EMBL" id="VTPC01078177">
    <property type="protein sequence ID" value="KAF2888336.1"/>
    <property type="molecule type" value="Genomic_DNA"/>
</dbReference>
<evidence type="ECO:0000313" key="2">
    <source>
        <dbReference type="EMBL" id="KAF2888336.1"/>
    </source>
</evidence>
<evidence type="ECO:0000313" key="3">
    <source>
        <dbReference type="Proteomes" id="UP000801492"/>
    </source>
</evidence>
<sequence length="370" mass="38103">MACCNETKTPTRDSLHASQPESAASEPCETAVRPSEGPGASAAVGSEKSKYEPGTGLDVVAAPAQVSSTTAEASQGKEKAKTGKKATGKPKKSATATSGSGPADRGQSKPSPLKIHLSAGESRGTNPRVMSAAPDAQEVTTGGTHSADSEAGPSGSCDAASGPREGTRGPPIRRTATTASKAASDDRRSPAPTSNQFSPLGGENMEDEAPASAIKTTGRARVPPIIIHSKATWTAISGSYDGAPADCGQGAGFRPQPGTYVPGRGPRRDRGANDHRVVACFHRAPTRLHGTDPPDRWRGRPRTRGGLAPIMHSEIAQICDRRRVGHGPARPPLSGHQGPHSCEKPGATPGPAHYESGSPRQGERSRSRSP</sequence>
<name>A0A8K0CMJ6_IGNLU</name>
<dbReference type="Proteomes" id="UP000801492">
    <property type="component" value="Unassembled WGS sequence"/>
</dbReference>
<comment type="caution">
    <text evidence="2">The sequence shown here is derived from an EMBL/GenBank/DDBJ whole genome shotgun (WGS) entry which is preliminary data.</text>
</comment>
<feature type="region of interest" description="Disordered" evidence="1">
    <location>
        <begin position="324"/>
        <end position="370"/>
    </location>
</feature>
<proteinExistence type="predicted"/>
<keyword evidence="3" id="KW-1185">Reference proteome</keyword>
<organism evidence="2 3">
    <name type="scientific">Ignelater luminosus</name>
    <name type="common">Cucubano</name>
    <name type="synonym">Pyrophorus luminosus</name>
    <dbReference type="NCBI Taxonomy" id="2038154"/>
    <lineage>
        <taxon>Eukaryota</taxon>
        <taxon>Metazoa</taxon>
        <taxon>Ecdysozoa</taxon>
        <taxon>Arthropoda</taxon>
        <taxon>Hexapoda</taxon>
        <taxon>Insecta</taxon>
        <taxon>Pterygota</taxon>
        <taxon>Neoptera</taxon>
        <taxon>Endopterygota</taxon>
        <taxon>Coleoptera</taxon>
        <taxon>Polyphaga</taxon>
        <taxon>Elateriformia</taxon>
        <taxon>Elateroidea</taxon>
        <taxon>Elateridae</taxon>
        <taxon>Agrypninae</taxon>
        <taxon>Pyrophorini</taxon>
        <taxon>Ignelater</taxon>
    </lineage>
</organism>
<feature type="compositionally biased region" description="Basic residues" evidence="1">
    <location>
        <begin position="82"/>
        <end position="92"/>
    </location>
</feature>
<evidence type="ECO:0000256" key="1">
    <source>
        <dbReference type="SAM" id="MobiDB-lite"/>
    </source>
</evidence>
<feature type="compositionally biased region" description="Basic and acidic residues" evidence="1">
    <location>
        <begin position="289"/>
        <end position="298"/>
    </location>
</feature>
<feature type="region of interest" description="Disordered" evidence="1">
    <location>
        <begin position="286"/>
        <end position="307"/>
    </location>
</feature>
<dbReference type="AlphaFoldDB" id="A0A8K0CMJ6"/>
<protein>
    <submittedName>
        <fullName evidence="2">Uncharacterized protein</fullName>
    </submittedName>
</protein>
<feature type="region of interest" description="Disordered" evidence="1">
    <location>
        <begin position="1"/>
        <end position="220"/>
    </location>
</feature>
<reference evidence="2" key="1">
    <citation type="submission" date="2019-08" db="EMBL/GenBank/DDBJ databases">
        <title>The genome of the North American firefly Photinus pyralis.</title>
        <authorList>
            <consortium name="Photinus pyralis genome working group"/>
            <person name="Fallon T.R."/>
            <person name="Sander Lower S.E."/>
            <person name="Weng J.-K."/>
        </authorList>
    </citation>
    <scope>NUCLEOTIDE SEQUENCE</scope>
    <source>
        <strain evidence="2">TRF0915ILg1</strain>
        <tissue evidence="2">Whole body</tissue>
    </source>
</reference>
<feature type="compositionally biased region" description="Basic and acidic residues" evidence="1">
    <location>
        <begin position="361"/>
        <end position="370"/>
    </location>
</feature>
<accession>A0A8K0CMJ6</accession>
<gene>
    <name evidence="2" type="ORF">ILUMI_17837</name>
</gene>